<comment type="caution">
    <text evidence="2">The sequence shown here is derived from an EMBL/GenBank/DDBJ whole genome shotgun (WGS) entry which is preliminary data.</text>
</comment>
<dbReference type="AlphaFoldDB" id="A0AA38BYM9"/>
<feature type="region of interest" description="Disordered" evidence="1">
    <location>
        <begin position="45"/>
        <end position="66"/>
    </location>
</feature>
<evidence type="ECO:0000313" key="2">
    <source>
        <dbReference type="EMBL" id="KAH9291140.1"/>
    </source>
</evidence>
<accession>A0AA38BYM9</accession>
<evidence type="ECO:0000256" key="1">
    <source>
        <dbReference type="SAM" id="MobiDB-lite"/>
    </source>
</evidence>
<proteinExistence type="predicted"/>
<feature type="compositionally biased region" description="Pro residues" evidence="1">
    <location>
        <begin position="56"/>
        <end position="66"/>
    </location>
</feature>
<evidence type="ECO:0000313" key="3">
    <source>
        <dbReference type="Proteomes" id="UP000824469"/>
    </source>
</evidence>
<gene>
    <name evidence="2" type="ORF">KI387_043667</name>
</gene>
<feature type="non-terminal residue" evidence="2">
    <location>
        <position position="66"/>
    </location>
</feature>
<organism evidence="2 3">
    <name type="scientific">Taxus chinensis</name>
    <name type="common">Chinese yew</name>
    <name type="synonym">Taxus wallichiana var. chinensis</name>
    <dbReference type="NCBI Taxonomy" id="29808"/>
    <lineage>
        <taxon>Eukaryota</taxon>
        <taxon>Viridiplantae</taxon>
        <taxon>Streptophyta</taxon>
        <taxon>Embryophyta</taxon>
        <taxon>Tracheophyta</taxon>
        <taxon>Spermatophyta</taxon>
        <taxon>Pinopsida</taxon>
        <taxon>Pinidae</taxon>
        <taxon>Conifers II</taxon>
        <taxon>Cupressales</taxon>
        <taxon>Taxaceae</taxon>
        <taxon>Taxus</taxon>
    </lineage>
</organism>
<keyword evidence="3" id="KW-1185">Reference proteome</keyword>
<dbReference type="EMBL" id="JAHRHJ020003809">
    <property type="protein sequence ID" value="KAH9291140.1"/>
    <property type="molecule type" value="Genomic_DNA"/>
</dbReference>
<sequence>MHEELAKLQLERRIQGHCAEEYEMIPIDKFWQQFRLLQDIPPPFPQYSRDDVERPLPLPQPTIPTG</sequence>
<protein>
    <submittedName>
        <fullName evidence="2">Uncharacterized protein</fullName>
    </submittedName>
</protein>
<reference evidence="2 3" key="1">
    <citation type="journal article" date="2021" name="Nat. Plants">
        <title>The Taxus genome provides insights into paclitaxel biosynthesis.</title>
        <authorList>
            <person name="Xiong X."/>
            <person name="Gou J."/>
            <person name="Liao Q."/>
            <person name="Li Y."/>
            <person name="Zhou Q."/>
            <person name="Bi G."/>
            <person name="Li C."/>
            <person name="Du R."/>
            <person name="Wang X."/>
            <person name="Sun T."/>
            <person name="Guo L."/>
            <person name="Liang H."/>
            <person name="Lu P."/>
            <person name="Wu Y."/>
            <person name="Zhang Z."/>
            <person name="Ro D.K."/>
            <person name="Shang Y."/>
            <person name="Huang S."/>
            <person name="Yan J."/>
        </authorList>
    </citation>
    <scope>NUCLEOTIDE SEQUENCE [LARGE SCALE GENOMIC DNA]</scope>
    <source>
        <strain evidence="2">Ta-2019</strain>
    </source>
</reference>
<name>A0AA38BYM9_TAXCH</name>
<dbReference type="Proteomes" id="UP000824469">
    <property type="component" value="Unassembled WGS sequence"/>
</dbReference>